<protein>
    <recommendedName>
        <fullName evidence="4">phosphoserine transaminase</fullName>
        <ecNumber evidence="4">2.6.1.52</ecNumber>
    </recommendedName>
</protein>
<dbReference type="Proteomes" id="UP000095023">
    <property type="component" value="Unassembled WGS sequence"/>
</dbReference>
<evidence type="ECO:0000256" key="11">
    <source>
        <dbReference type="ARBA" id="ARBA00049007"/>
    </source>
</evidence>
<accession>A0A1E4TDF1</accession>
<evidence type="ECO:0000256" key="2">
    <source>
        <dbReference type="ARBA" id="ARBA00005099"/>
    </source>
</evidence>
<dbReference type="OrthoDB" id="1703350at2759"/>
<evidence type="ECO:0000256" key="9">
    <source>
        <dbReference type="ARBA" id="ARBA00023299"/>
    </source>
</evidence>
<dbReference type="PIRSF" id="PIRSF000525">
    <property type="entry name" value="SerC"/>
    <property type="match status" value="1"/>
</dbReference>
<evidence type="ECO:0000313" key="14">
    <source>
        <dbReference type="Proteomes" id="UP000095023"/>
    </source>
</evidence>
<evidence type="ECO:0000256" key="3">
    <source>
        <dbReference type="ARBA" id="ARBA00006904"/>
    </source>
</evidence>
<evidence type="ECO:0000256" key="10">
    <source>
        <dbReference type="ARBA" id="ARBA00047630"/>
    </source>
</evidence>
<dbReference type="FunFam" id="3.90.1150.10:FF:000006">
    <property type="entry name" value="Phosphoserine aminotransferase"/>
    <property type="match status" value="1"/>
</dbReference>
<dbReference type="GO" id="GO:0004648">
    <property type="term" value="F:O-phospho-L-serine:2-oxoglutarate aminotransferase activity"/>
    <property type="evidence" value="ECO:0007669"/>
    <property type="project" value="UniProtKB-EC"/>
</dbReference>
<evidence type="ECO:0000259" key="12">
    <source>
        <dbReference type="Pfam" id="PF00266"/>
    </source>
</evidence>
<dbReference type="NCBIfam" id="NF003764">
    <property type="entry name" value="PRK05355.1"/>
    <property type="match status" value="1"/>
</dbReference>
<keyword evidence="5" id="KW-0032">Aminotransferase</keyword>
<dbReference type="InterPro" id="IPR022278">
    <property type="entry name" value="Pser_aminoTfrase"/>
</dbReference>
<dbReference type="PANTHER" id="PTHR43247:SF1">
    <property type="entry name" value="PHOSPHOSERINE AMINOTRANSFERASE"/>
    <property type="match status" value="1"/>
</dbReference>
<feature type="domain" description="Aminotransferase class V" evidence="12">
    <location>
        <begin position="8"/>
        <end position="377"/>
    </location>
</feature>
<name>A0A1E4TDF1_9ASCO</name>
<dbReference type="GO" id="GO:0030170">
    <property type="term" value="F:pyridoxal phosphate binding"/>
    <property type="evidence" value="ECO:0007669"/>
    <property type="project" value="TreeGrafter"/>
</dbReference>
<dbReference type="InterPro" id="IPR015421">
    <property type="entry name" value="PyrdxlP-dep_Trfase_major"/>
</dbReference>
<dbReference type="HAMAP" id="MF_00160">
    <property type="entry name" value="SerC_aminotrans_5"/>
    <property type="match status" value="1"/>
</dbReference>
<dbReference type="GO" id="GO:0006564">
    <property type="term" value="P:L-serine biosynthetic process"/>
    <property type="evidence" value="ECO:0007669"/>
    <property type="project" value="UniProtKB-KW"/>
</dbReference>
<keyword evidence="9" id="KW-0718">Serine biosynthesis</keyword>
<comment type="catalytic activity">
    <reaction evidence="11">
        <text>O-phospho-L-serine + 2-oxoglutarate = 3-phosphooxypyruvate + L-glutamate</text>
        <dbReference type="Rhea" id="RHEA:14329"/>
        <dbReference type="ChEBI" id="CHEBI:16810"/>
        <dbReference type="ChEBI" id="CHEBI:18110"/>
        <dbReference type="ChEBI" id="CHEBI:29985"/>
        <dbReference type="ChEBI" id="CHEBI:57524"/>
        <dbReference type="EC" id="2.6.1.52"/>
    </reaction>
</comment>
<dbReference type="FunFam" id="3.40.640.10:FF:000010">
    <property type="entry name" value="Phosphoserine aminotransferase"/>
    <property type="match status" value="1"/>
</dbReference>
<dbReference type="AlphaFoldDB" id="A0A1E4TDF1"/>
<keyword evidence="7" id="KW-0808">Transferase</keyword>
<dbReference type="Pfam" id="PF00266">
    <property type="entry name" value="Aminotran_5"/>
    <property type="match status" value="1"/>
</dbReference>
<reference evidence="14" key="1">
    <citation type="submission" date="2016-02" db="EMBL/GenBank/DDBJ databases">
        <title>Comparative genomics of biotechnologically important yeasts.</title>
        <authorList>
            <consortium name="DOE Joint Genome Institute"/>
            <person name="Riley R."/>
            <person name="Haridas S."/>
            <person name="Wolfe K.H."/>
            <person name="Lopes M.R."/>
            <person name="Hittinger C.T."/>
            <person name="Goker M."/>
            <person name="Salamov A."/>
            <person name="Wisecaver J."/>
            <person name="Long T.M."/>
            <person name="Aerts A.L."/>
            <person name="Barry K."/>
            <person name="Choi C."/>
            <person name="Clum A."/>
            <person name="Coughlan A.Y."/>
            <person name="Deshpande S."/>
            <person name="Douglass A.P."/>
            <person name="Hanson S.J."/>
            <person name="Klenk H.-P."/>
            <person name="Labutti K."/>
            <person name="Lapidus A."/>
            <person name="Lindquist E."/>
            <person name="Lipzen A."/>
            <person name="Meier-Kolthoff J.P."/>
            <person name="Ohm R.A."/>
            <person name="Otillar R.P."/>
            <person name="Pangilinan J."/>
            <person name="Peng Y."/>
            <person name="Rokas A."/>
            <person name="Rosa C.A."/>
            <person name="Scheuner C."/>
            <person name="Sibirny A.A."/>
            <person name="Slot J.C."/>
            <person name="Stielow J.B."/>
            <person name="Sun H."/>
            <person name="Kurtzman C.P."/>
            <person name="Blackwell M."/>
            <person name="Jeffries T.W."/>
            <person name="Grigoriev I.V."/>
        </authorList>
    </citation>
    <scope>NUCLEOTIDE SEQUENCE [LARGE SCALE GENOMIC DNA]</scope>
    <source>
        <strain evidence="14">NRRL Y-17796</strain>
    </source>
</reference>
<comment type="similarity">
    <text evidence="3">Belongs to the class-V pyridoxal-phosphate-dependent aminotransferase family. SerC subfamily.</text>
</comment>
<evidence type="ECO:0000256" key="5">
    <source>
        <dbReference type="ARBA" id="ARBA00022576"/>
    </source>
</evidence>
<dbReference type="EC" id="2.6.1.52" evidence="4"/>
<dbReference type="GO" id="GO:0005737">
    <property type="term" value="C:cytoplasm"/>
    <property type="evidence" value="ECO:0007669"/>
    <property type="project" value="TreeGrafter"/>
</dbReference>
<proteinExistence type="inferred from homology"/>
<dbReference type="EMBL" id="KV453843">
    <property type="protein sequence ID" value="ODV89796.1"/>
    <property type="molecule type" value="Genomic_DNA"/>
</dbReference>
<comment type="pathway">
    <text evidence="2">Amino-acid biosynthesis; L-serine biosynthesis; L-serine from 3-phospho-D-glycerate: step 2/3.</text>
</comment>
<dbReference type="GO" id="GO:0009113">
    <property type="term" value="P:purine nucleobase biosynthetic process"/>
    <property type="evidence" value="ECO:0007669"/>
    <property type="project" value="EnsemblFungi"/>
</dbReference>
<keyword evidence="8" id="KW-0663">Pyridoxal phosphate</keyword>
<dbReference type="InterPro" id="IPR015424">
    <property type="entry name" value="PyrdxlP-dep_Trfase"/>
</dbReference>
<dbReference type="Gene3D" id="3.90.1150.10">
    <property type="entry name" value="Aspartate Aminotransferase, domain 1"/>
    <property type="match status" value="1"/>
</dbReference>
<evidence type="ECO:0000256" key="1">
    <source>
        <dbReference type="ARBA" id="ARBA00001933"/>
    </source>
</evidence>
<keyword evidence="6" id="KW-0028">Amino-acid biosynthesis</keyword>
<sequence>MPAREDIHYFGAGPAALPTSVLEQASKDLLNFQDIGLGLGEISHRSSQGQGVVDDAKAHLKELLHIPDSYDTVFFQGGGTGAFAAIAYLFMKYHVAKYNRVGQANYIVTGGWSDKAAKEAVKLLGESNVQIAADTKKSTGSWTSVPSPDELSLSADPAYVYYCDNETVHGVEPAADLYTGIDAPLVADMSSNFLSRPFDITKYAAVVAGAQKNVGIAGVTIAIIRKEILDAKIEPSILQKEYGLPVAPTTLDLSILAANGSLYNTLPIFTLHVTDLTLRHLIAAGGLSEYGKKAQEKSAKIYSVIDEYPELYQCPVKKDCRSEMNIVFRLAGGDAQEADFIKKAGALGISGIKGHRSVGGIRVSNYNAIQDQSVDILVDFMRSYAKAE</sequence>
<dbReference type="PANTHER" id="PTHR43247">
    <property type="entry name" value="PHOSPHOSERINE AMINOTRANSFERASE"/>
    <property type="match status" value="1"/>
</dbReference>
<gene>
    <name evidence="13" type="ORF">CANCADRAFT_148644</name>
</gene>
<evidence type="ECO:0000256" key="4">
    <source>
        <dbReference type="ARBA" id="ARBA00013030"/>
    </source>
</evidence>
<comment type="catalytic activity">
    <reaction evidence="10">
        <text>4-(phosphooxy)-L-threonine + 2-oxoglutarate = (R)-3-hydroxy-2-oxo-4-phosphooxybutanoate + L-glutamate</text>
        <dbReference type="Rhea" id="RHEA:16573"/>
        <dbReference type="ChEBI" id="CHEBI:16810"/>
        <dbReference type="ChEBI" id="CHEBI:29985"/>
        <dbReference type="ChEBI" id="CHEBI:58452"/>
        <dbReference type="ChEBI" id="CHEBI:58538"/>
        <dbReference type="EC" id="2.6.1.52"/>
    </reaction>
</comment>
<dbReference type="SUPFAM" id="SSF53383">
    <property type="entry name" value="PLP-dependent transferases"/>
    <property type="match status" value="1"/>
</dbReference>
<comment type="cofactor">
    <cofactor evidence="1">
        <name>pyridoxal 5'-phosphate</name>
        <dbReference type="ChEBI" id="CHEBI:597326"/>
    </cofactor>
</comment>
<evidence type="ECO:0000256" key="7">
    <source>
        <dbReference type="ARBA" id="ARBA00022679"/>
    </source>
</evidence>
<dbReference type="InterPro" id="IPR000192">
    <property type="entry name" value="Aminotrans_V_dom"/>
</dbReference>
<evidence type="ECO:0000256" key="6">
    <source>
        <dbReference type="ARBA" id="ARBA00022605"/>
    </source>
</evidence>
<keyword evidence="14" id="KW-1185">Reference proteome</keyword>
<dbReference type="UniPathway" id="UPA00135">
    <property type="reaction ID" value="UER00197"/>
</dbReference>
<evidence type="ECO:0000256" key="8">
    <source>
        <dbReference type="ARBA" id="ARBA00022898"/>
    </source>
</evidence>
<dbReference type="Gene3D" id="3.40.640.10">
    <property type="entry name" value="Type I PLP-dependent aspartate aminotransferase-like (Major domain)"/>
    <property type="match status" value="1"/>
</dbReference>
<dbReference type="InterPro" id="IPR015422">
    <property type="entry name" value="PyrdxlP-dep_Trfase_small"/>
</dbReference>
<evidence type="ECO:0000313" key="13">
    <source>
        <dbReference type="EMBL" id="ODV89796.1"/>
    </source>
</evidence>
<organism evidence="13 14">
    <name type="scientific">Tortispora caseinolytica NRRL Y-17796</name>
    <dbReference type="NCBI Taxonomy" id="767744"/>
    <lineage>
        <taxon>Eukaryota</taxon>
        <taxon>Fungi</taxon>
        <taxon>Dikarya</taxon>
        <taxon>Ascomycota</taxon>
        <taxon>Saccharomycotina</taxon>
        <taxon>Trigonopsidomycetes</taxon>
        <taxon>Trigonopsidales</taxon>
        <taxon>Trigonopsidaceae</taxon>
        <taxon>Tortispora</taxon>
    </lineage>
</organism>